<dbReference type="InterPro" id="IPR027417">
    <property type="entry name" value="P-loop_NTPase"/>
</dbReference>
<feature type="transmembrane region" description="Helical" evidence="1">
    <location>
        <begin position="49"/>
        <end position="70"/>
    </location>
</feature>
<dbReference type="Pfam" id="PF03567">
    <property type="entry name" value="Sulfotransfer_2"/>
    <property type="match status" value="1"/>
</dbReference>
<evidence type="ECO:0008006" key="3">
    <source>
        <dbReference type="Google" id="ProtNLM"/>
    </source>
</evidence>
<reference evidence="2" key="1">
    <citation type="submission" date="2021-01" db="EMBL/GenBank/DDBJ databases">
        <authorList>
            <person name="Corre E."/>
            <person name="Pelletier E."/>
            <person name="Niang G."/>
            <person name="Scheremetjew M."/>
            <person name="Finn R."/>
            <person name="Kale V."/>
            <person name="Holt S."/>
            <person name="Cochrane G."/>
            <person name="Meng A."/>
            <person name="Brown T."/>
            <person name="Cohen L."/>
        </authorList>
    </citation>
    <scope>NUCLEOTIDE SEQUENCE</scope>
    <source>
        <strain evidence="2">Clade-D-RCC2572</strain>
    </source>
</reference>
<organism evidence="2">
    <name type="scientific">Ostreococcus mediterraneus</name>
    <dbReference type="NCBI Taxonomy" id="1486918"/>
    <lineage>
        <taxon>Eukaryota</taxon>
        <taxon>Viridiplantae</taxon>
        <taxon>Chlorophyta</taxon>
        <taxon>Mamiellophyceae</taxon>
        <taxon>Mamiellales</taxon>
        <taxon>Bathycoccaceae</taxon>
        <taxon>Ostreococcus</taxon>
    </lineage>
</organism>
<accession>A0A7S0KPY5</accession>
<dbReference type="InterPro" id="IPR005331">
    <property type="entry name" value="Sulfotransferase"/>
</dbReference>
<dbReference type="SUPFAM" id="SSF52540">
    <property type="entry name" value="P-loop containing nucleoside triphosphate hydrolases"/>
    <property type="match status" value="1"/>
</dbReference>
<gene>
    <name evidence="2" type="ORF">OMED0929_LOCUS7199</name>
</gene>
<dbReference type="EMBL" id="HBEW01008542">
    <property type="protein sequence ID" value="CAD8588892.1"/>
    <property type="molecule type" value="Transcribed_RNA"/>
</dbReference>
<evidence type="ECO:0000256" key="1">
    <source>
        <dbReference type="SAM" id="Phobius"/>
    </source>
</evidence>
<keyword evidence="1" id="KW-1133">Transmembrane helix</keyword>
<protein>
    <recommendedName>
        <fullName evidence="3">Sulfotransferase</fullName>
    </recommendedName>
</protein>
<dbReference type="GO" id="GO:0008146">
    <property type="term" value="F:sulfotransferase activity"/>
    <property type="evidence" value="ECO:0007669"/>
    <property type="project" value="InterPro"/>
</dbReference>
<evidence type="ECO:0000313" key="2">
    <source>
        <dbReference type="EMBL" id="CAD8588892.1"/>
    </source>
</evidence>
<keyword evidence="1" id="KW-0472">Membrane</keyword>
<proteinExistence type="predicted"/>
<dbReference type="AlphaFoldDB" id="A0A7S0KPY5"/>
<sequence>MTMRAAERAPLIAPGASSIEDIDVECIRREETQSHASTSTSAWGRVGRVAGAVVVASVAFAGSVAVVAHARAPVAASMPQLPRLGGTSEWRRMVSRGEVSRNDLNMAARVPEKTCSATPLTNDANDYFIKKTIDALPDLAARLGTRGGDFPHSYDHHEVEAGFMTGTNNAREESPYALPNGGYVKKIKQHGDRAMVYHFIHIPKAGGTYFNEVLANVMRSLNNKFGSATPGAGAGGVYANWITNPLLDATAHGVFQTTHYMLNKSAPFGTAKLARDYALGRRMFSKGSFNMGLCSATDAPCMYLTVLRNPFDRFMSHYKYSCLEGAEERALWLPEWKAKGECPLDPLQWFQYTQGDDWTHLLAPGAYPRDSECHVETVKANLKSGCMRYLLTEKLADGLTKMRDHLPDFAGLNVNSLKSLFTNGSASRLTPALKARLDRYTSDEDMMNRIKKSMIHQFKVYDHAVENYEAQWNRPLETC</sequence>
<dbReference type="Gene3D" id="3.40.50.300">
    <property type="entry name" value="P-loop containing nucleotide triphosphate hydrolases"/>
    <property type="match status" value="1"/>
</dbReference>
<keyword evidence="1" id="KW-0812">Transmembrane</keyword>
<name>A0A7S0KPY5_9CHLO</name>
<dbReference type="GO" id="GO:0016020">
    <property type="term" value="C:membrane"/>
    <property type="evidence" value="ECO:0007669"/>
    <property type="project" value="InterPro"/>
</dbReference>